<dbReference type="AlphaFoldDB" id="A0A1Z3HSU8"/>
<evidence type="ECO:0008006" key="3">
    <source>
        <dbReference type="Google" id="ProtNLM"/>
    </source>
</evidence>
<accession>A0A1Z3HSU8</accession>
<dbReference type="RefSeq" id="WP_080814365.1">
    <property type="nucleotide sequence ID" value="NZ_CP021983.2"/>
</dbReference>
<name>A0A1Z3HSU8_9CYAN</name>
<sequence>MVDDSKVQYISDEQGEVTGVILPIQLWQSILGELETQHLLKSDTMRQRLLDAKQRSEGIAFETALTQLGLE</sequence>
<dbReference type="EMBL" id="CP021983">
    <property type="protein sequence ID" value="ASC73374.1"/>
    <property type="molecule type" value="Genomic_DNA"/>
</dbReference>
<proteinExistence type="predicted"/>
<evidence type="ECO:0000313" key="1">
    <source>
        <dbReference type="EMBL" id="ASC73374.1"/>
    </source>
</evidence>
<protein>
    <recommendedName>
        <fullName evidence="3">Prevent-host-death protein</fullName>
    </recommendedName>
</protein>
<gene>
    <name evidence="1" type="ORF">XM38_043390</name>
</gene>
<organism evidence="1 2">
    <name type="scientific">Halomicronema hongdechloris C2206</name>
    <dbReference type="NCBI Taxonomy" id="1641165"/>
    <lineage>
        <taxon>Bacteria</taxon>
        <taxon>Bacillati</taxon>
        <taxon>Cyanobacteriota</taxon>
        <taxon>Cyanophyceae</taxon>
        <taxon>Nodosilineales</taxon>
        <taxon>Nodosilineaceae</taxon>
        <taxon>Halomicronema</taxon>
    </lineage>
</organism>
<dbReference type="Proteomes" id="UP000191901">
    <property type="component" value="Chromosome"/>
</dbReference>
<dbReference type="KEGG" id="hhg:XM38_043390"/>
<reference evidence="1 2" key="1">
    <citation type="journal article" date="2016" name="Biochim. Biophys. Acta">
        <title>Characterization of red-shifted phycobilisomes isolated from the chlorophyll f-containing cyanobacterium Halomicronema hongdechloris.</title>
        <authorList>
            <person name="Li Y."/>
            <person name="Lin Y."/>
            <person name="Garvey C.J."/>
            <person name="Birch D."/>
            <person name="Corkery R.W."/>
            <person name="Loughlin P.C."/>
            <person name="Scheer H."/>
            <person name="Willows R.D."/>
            <person name="Chen M."/>
        </authorList>
    </citation>
    <scope>NUCLEOTIDE SEQUENCE [LARGE SCALE GENOMIC DNA]</scope>
    <source>
        <strain evidence="1 2">C2206</strain>
    </source>
</reference>
<keyword evidence="2" id="KW-1185">Reference proteome</keyword>
<dbReference type="OrthoDB" id="515411at2"/>
<evidence type="ECO:0000313" key="2">
    <source>
        <dbReference type="Proteomes" id="UP000191901"/>
    </source>
</evidence>